<dbReference type="AlphaFoldDB" id="A0A8D0GYB1"/>
<protein>
    <submittedName>
        <fullName evidence="1">Uncharacterized protein</fullName>
    </submittedName>
</protein>
<dbReference type="GeneTree" id="ENSGT00940000155241"/>
<reference evidence="1" key="1">
    <citation type="submission" date="2025-08" db="UniProtKB">
        <authorList>
            <consortium name="Ensembl"/>
        </authorList>
    </citation>
    <scope>IDENTIFICATION</scope>
</reference>
<dbReference type="CDD" id="cd01671">
    <property type="entry name" value="CARD"/>
    <property type="match status" value="1"/>
</dbReference>
<sequence length="165" mass="18106">MLPEATYWERFPCPAGSGVVPVTEGLLARMAEFGGPCNMNNSLENTISFEEYIRVKARTIPQHRMKEFLDSLASKGPEALQEFQQTAATTTMVYQQGGNCIYTDSTEVAGSLLELACPVTTSVQQQPQQEQQIQVQQPQQVQVNPFFVFMSTVTSKPAGPDAPDG</sequence>
<dbReference type="Gene3D" id="1.10.533.10">
    <property type="entry name" value="Death Domain, Fas"/>
    <property type="match status" value="1"/>
</dbReference>
<accession>A0A8D0GYB1</accession>
<keyword evidence="2" id="KW-1185">Reference proteome</keyword>
<proteinExistence type="predicted"/>
<dbReference type="Ensembl" id="ENSSPUT00000014109.1">
    <property type="protein sequence ID" value="ENSSPUP00000013231.1"/>
    <property type="gene ID" value="ENSSPUG00000010193.1"/>
</dbReference>
<dbReference type="Proteomes" id="UP000694392">
    <property type="component" value="Unplaced"/>
</dbReference>
<evidence type="ECO:0000313" key="2">
    <source>
        <dbReference type="Proteomes" id="UP000694392"/>
    </source>
</evidence>
<organism evidence="1 2">
    <name type="scientific">Sphenodon punctatus</name>
    <name type="common">Tuatara</name>
    <name type="synonym">Hatteria punctata</name>
    <dbReference type="NCBI Taxonomy" id="8508"/>
    <lineage>
        <taxon>Eukaryota</taxon>
        <taxon>Metazoa</taxon>
        <taxon>Chordata</taxon>
        <taxon>Craniata</taxon>
        <taxon>Vertebrata</taxon>
        <taxon>Euteleostomi</taxon>
        <taxon>Lepidosauria</taxon>
        <taxon>Sphenodontia</taxon>
        <taxon>Sphenodontidae</taxon>
        <taxon>Sphenodon</taxon>
    </lineage>
</organism>
<name>A0A8D0GYB1_SPHPU</name>
<evidence type="ECO:0000313" key="1">
    <source>
        <dbReference type="Ensembl" id="ENSSPUP00000013231.1"/>
    </source>
</evidence>
<reference evidence="1" key="2">
    <citation type="submission" date="2025-09" db="UniProtKB">
        <authorList>
            <consortium name="Ensembl"/>
        </authorList>
    </citation>
    <scope>IDENTIFICATION</scope>
</reference>
<dbReference type="InterPro" id="IPR011029">
    <property type="entry name" value="DEATH-like_dom_sf"/>
</dbReference>